<gene>
    <name evidence="4" type="ORF">MUY34_12190</name>
</gene>
<dbReference type="InterPro" id="IPR047589">
    <property type="entry name" value="DUF11_rpt"/>
</dbReference>
<accession>A0ABT0HAH8</accession>
<evidence type="ECO:0000313" key="4">
    <source>
        <dbReference type="EMBL" id="MCK8481384.1"/>
    </source>
</evidence>
<feature type="domain" description="DUF11" evidence="3">
    <location>
        <begin position="471"/>
        <end position="541"/>
    </location>
</feature>
<dbReference type="RefSeq" id="WP_248413299.1">
    <property type="nucleotide sequence ID" value="NZ_JALPQF010000011.1"/>
</dbReference>
<dbReference type="EMBL" id="JALPQF010000011">
    <property type="protein sequence ID" value="MCK8481384.1"/>
    <property type="molecule type" value="Genomic_DNA"/>
</dbReference>
<organism evidence="4 5">
    <name type="scientific">Psychroserpens algicola</name>
    <dbReference type="NCBI Taxonomy" id="1719034"/>
    <lineage>
        <taxon>Bacteria</taxon>
        <taxon>Pseudomonadati</taxon>
        <taxon>Bacteroidota</taxon>
        <taxon>Flavobacteriia</taxon>
        <taxon>Flavobacteriales</taxon>
        <taxon>Flavobacteriaceae</taxon>
        <taxon>Psychroserpens</taxon>
    </lineage>
</organism>
<dbReference type="Pfam" id="PF01345">
    <property type="entry name" value="DUF11"/>
    <property type="match status" value="1"/>
</dbReference>
<comment type="caution">
    <text evidence="4">The sequence shown here is derived from an EMBL/GenBank/DDBJ whole genome shotgun (WGS) entry which is preliminary data.</text>
</comment>
<proteinExistence type="predicted"/>
<evidence type="ECO:0000256" key="1">
    <source>
        <dbReference type="SAM" id="MobiDB-lite"/>
    </source>
</evidence>
<sequence length="543" mass="56225">MKIFTRFSSLQLIACLGIFLLSQSFFGQTISQTGNTTDPIGTENCFNCAPPGWTDAGGTPDISDSVNAATVGTWDAQPLPLPPNGHTSWLSLRDLGPSGAEETVTTNMSGLIVGRLYEVTMFSGTWLSSGYSQLYNDTFRYQVGTNPIQTKAGISQDSWDTTVFRFYATATTEVLSLRPGNDAPGAPFDATAWESTQISVTLNAIQQPDEDNDGIFDDVDLDDDNDGILDVNEAGGNDPDGDEDGDNIPNWLDILDDGDSGDGSTTDYTDANNDGIPDIYDFDGDGIPNHFDTDSDNDGCPDAVEAAGGFTPLDLTTSDNLADDDEGQVNAVGVPTDTGGSSLAQATSGAVLDASDDSACNRIIAEDDDFSGTPIDATLGGTTASVFDDNGNGTDDADFVAANDGNISDNISITNNGGLTGVTINSDGTINIPPGTTPGTYTVTYQICLDIDPTICDTANAIIEVEGSDADVSISKTLVDSSPYQTGDVVTYTLVVSNAGPATANNVVVNDVPTNLTITGVSGGGCTTFPCTIGSIAPGAAND</sequence>
<feature type="non-terminal residue" evidence="4">
    <location>
        <position position="543"/>
    </location>
</feature>
<protein>
    <submittedName>
        <fullName evidence="4">DUF11 domain-containing protein</fullName>
    </submittedName>
</protein>
<name>A0ABT0HAH8_9FLAO</name>
<keyword evidence="5" id="KW-1185">Reference proteome</keyword>
<dbReference type="Proteomes" id="UP001203687">
    <property type="component" value="Unassembled WGS sequence"/>
</dbReference>
<feature type="region of interest" description="Disordered" evidence="1">
    <location>
        <begin position="206"/>
        <end position="275"/>
    </location>
</feature>
<evidence type="ECO:0000256" key="2">
    <source>
        <dbReference type="SAM" id="SignalP"/>
    </source>
</evidence>
<feature type="compositionally biased region" description="Low complexity" evidence="1">
    <location>
        <begin position="228"/>
        <end position="237"/>
    </location>
</feature>
<reference evidence="4" key="1">
    <citation type="submission" date="2022-04" db="EMBL/GenBank/DDBJ databases">
        <authorList>
            <person name="Ren T."/>
        </authorList>
    </citation>
    <scope>NUCLEOTIDE SEQUENCE</scope>
    <source>
        <strain evidence="4">F63249</strain>
    </source>
</reference>
<dbReference type="NCBIfam" id="TIGR01451">
    <property type="entry name" value="B_ant_repeat"/>
    <property type="match status" value="1"/>
</dbReference>
<evidence type="ECO:0000259" key="3">
    <source>
        <dbReference type="Pfam" id="PF01345"/>
    </source>
</evidence>
<feature type="chain" id="PRO_5046978569" evidence="2">
    <location>
        <begin position="28"/>
        <end position="543"/>
    </location>
</feature>
<evidence type="ECO:0000313" key="5">
    <source>
        <dbReference type="Proteomes" id="UP001203687"/>
    </source>
</evidence>
<feature type="signal peptide" evidence="2">
    <location>
        <begin position="1"/>
        <end position="27"/>
    </location>
</feature>
<dbReference type="InterPro" id="IPR001434">
    <property type="entry name" value="OmcB-like_DUF11"/>
</dbReference>
<keyword evidence="2" id="KW-0732">Signal</keyword>
<feature type="compositionally biased region" description="Acidic residues" evidence="1">
    <location>
        <begin position="208"/>
        <end position="227"/>
    </location>
</feature>